<dbReference type="EMBL" id="CM016552">
    <property type="protein sequence ID" value="TKW40177.1"/>
    <property type="molecule type" value="Genomic_DNA"/>
</dbReference>
<dbReference type="PANTHER" id="PTHR34396">
    <property type="entry name" value="OS03G0264950 PROTEIN-RELATED"/>
    <property type="match status" value="1"/>
</dbReference>
<dbReference type="Gramene" id="TKW40177">
    <property type="protein sequence ID" value="TKW40177"/>
    <property type="gene ID" value="SEVIR_1G229400v2"/>
</dbReference>
<keyword evidence="2 4" id="KW-0863">Zinc-finger</keyword>
<keyword evidence="6" id="KW-0732">Signal</keyword>
<dbReference type="InterPro" id="IPR053031">
    <property type="entry name" value="Cuticle_assoc_protein"/>
</dbReference>
<dbReference type="OMA" id="DDWFAIC"/>
<dbReference type="GO" id="GO:0005634">
    <property type="term" value="C:nucleus"/>
    <property type="evidence" value="ECO:0007669"/>
    <property type="project" value="TreeGrafter"/>
</dbReference>
<evidence type="ECO:0000256" key="3">
    <source>
        <dbReference type="ARBA" id="ARBA00022833"/>
    </source>
</evidence>
<feature type="signal peptide" evidence="6">
    <location>
        <begin position="1"/>
        <end position="35"/>
    </location>
</feature>
<keyword evidence="9" id="KW-1185">Reference proteome</keyword>
<evidence type="ECO:0000256" key="6">
    <source>
        <dbReference type="SAM" id="SignalP"/>
    </source>
</evidence>
<dbReference type="Proteomes" id="UP000298652">
    <property type="component" value="Chromosome 1"/>
</dbReference>
<evidence type="ECO:0000313" key="9">
    <source>
        <dbReference type="Proteomes" id="UP000298652"/>
    </source>
</evidence>
<organism evidence="8 9">
    <name type="scientific">Setaria viridis</name>
    <name type="common">Green bristlegrass</name>
    <name type="synonym">Setaria italica subsp. viridis</name>
    <dbReference type="NCBI Taxonomy" id="4556"/>
    <lineage>
        <taxon>Eukaryota</taxon>
        <taxon>Viridiplantae</taxon>
        <taxon>Streptophyta</taxon>
        <taxon>Embryophyta</taxon>
        <taxon>Tracheophyta</taxon>
        <taxon>Spermatophyta</taxon>
        <taxon>Magnoliopsida</taxon>
        <taxon>Liliopsida</taxon>
        <taxon>Poales</taxon>
        <taxon>Poaceae</taxon>
        <taxon>PACMAD clade</taxon>
        <taxon>Panicoideae</taxon>
        <taxon>Panicodae</taxon>
        <taxon>Paniceae</taxon>
        <taxon>Cenchrinae</taxon>
        <taxon>Setaria</taxon>
    </lineage>
</organism>
<dbReference type="AlphaFoldDB" id="A0A4V6DD53"/>
<feature type="region of interest" description="Disordered" evidence="5">
    <location>
        <begin position="127"/>
        <end position="154"/>
    </location>
</feature>
<evidence type="ECO:0000256" key="1">
    <source>
        <dbReference type="ARBA" id="ARBA00022723"/>
    </source>
</evidence>
<feature type="compositionally biased region" description="Polar residues" evidence="5">
    <location>
        <begin position="127"/>
        <end position="137"/>
    </location>
</feature>
<proteinExistence type="predicted"/>
<dbReference type="PROSITE" id="PS50808">
    <property type="entry name" value="ZF_BED"/>
    <property type="match status" value="1"/>
</dbReference>
<dbReference type="GO" id="GO:0008270">
    <property type="term" value="F:zinc ion binding"/>
    <property type="evidence" value="ECO:0007669"/>
    <property type="project" value="UniProtKB-KW"/>
</dbReference>
<feature type="domain" description="BED-type" evidence="7">
    <location>
        <begin position="70"/>
        <end position="123"/>
    </location>
</feature>
<dbReference type="Gramene" id="TKW40176">
    <property type="protein sequence ID" value="TKW40176"/>
    <property type="gene ID" value="SEVIR_1G229400v2"/>
</dbReference>
<protein>
    <recommendedName>
        <fullName evidence="7">BED-type domain-containing protein</fullName>
    </recommendedName>
</protein>
<evidence type="ECO:0000256" key="4">
    <source>
        <dbReference type="PROSITE-ProRule" id="PRU00027"/>
    </source>
</evidence>
<accession>A0A4V6DD53</accession>
<dbReference type="SMART" id="SM00614">
    <property type="entry name" value="ZnF_BED"/>
    <property type="match status" value="1"/>
</dbReference>
<keyword evidence="1" id="KW-0479">Metal-binding</keyword>
<evidence type="ECO:0000256" key="2">
    <source>
        <dbReference type="ARBA" id="ARBA00022771"/>
    </source>
</evidence>
<dbReference type="GO" id="GO:1990837">
    <property type="term" value="F:sequence-specific double-stranded DNA binding"/>
    <property type="evidence" value="ECO:0007669"/>
    <property type="project" value="TreeGrafter"/>
</dbReference>
<reference evidence="8 9" key="1">
    <citation type="submission" date="2019-03" db="EMBL/GenBank/DDBJ databases">
        <title>WGS assembly of Setaria viridis.</title>
        <authorList>
            <person name="Huang P."/>
            <person name="Jenkins J."/>
            <person name="Grimwood J."/>
            <person name="Barry K."/>
            <person name="Healey A."/>
            <person name="Mamidi S."/>
            <person name="Sreedasyam A."/>
            <person name="Shu S."/>
            <person name="Feldman M."/>
            <person name="Wu J."/>
            <person name="Yu Y."/>
            <person name="Chen C."/>
            <person name="Johnson J."/>
            <person name="Rokhsar D."/>
            <person name="Baxter I."/>
            <person name="Schmutz J."/>
            <person name="Brutnell T."/>
            <person name="Kellogg E."/>
        </authorList>
    </citation>
    <scope>NUCLEOTIDE SEQUENCE [LARGE SCALE GENOMIC DNA]</scope>
    <source>
        <strain evidence="9">cv. A10</strain>
    </source>
</reference>
<dbReference type="SUPFAM" id="SSF57667">
    <property type="entry name" value="beta-beta-alpha zinc fingers"/>
    <property type="match status" value="1"/>
</dbReference>
<feature type="chain" id="PRO_5033454850" description="BED-type domain-containing protein" evidence="6">
    <location>
        <begin position="36"/>
        <end position="154"/>
    </location>
</feature>
<keyword evidence="3" id="KW-0862">Zinc</keyword>
<dbReference type="PANTHER" id="PTHR34396:SF25">
    <property type="entry name" value="BOUNDARY ELEMENT ASSOCIATED FACTOR"/>
    <property type="match status" value="1"/>
</dbReference>
<evidence type="ECO:0000259" key="7">
    <source>
        <dbReference type="PROSITE" id="PS50808"/>
    </source>
</evidence>
<dbReference type="InterPro" id="IPR003656">
    <property type="entry name" value="Znf_BED"/>
</dbReference>
<dbReference type="EMBL" id="CM016552">
    <property type="protein sequence ID" value="TKW40176.1"/>
    <property type="molecule type" value="Genomic_DNA"/>
</dbReference>
<sequence>MLLLHHHRTVDLDFKCKQLGLLVLLLVHVLASGSAALASDSSTTPSNFATPGTEDVIEIEDNVAVGSKRKLKSEVWKEFDRIKLNGNWKAKCIWCKKMLGETRNGTNHLHEHLEICQDRASEGLRESQTITSSQTWVSARDRERAAARSNMTRT</sequence>
<dbReference type="InterPro" id="IPR036236">
    <property type="entry name" value="Znf_C2H2_sf"/>
</dbReference>
<gene>
    <name evidence="8" type="ORF">SEVIR_1G229400v2</name>
</gene>
<dbReference type="GO" id="GO:0006357">
    <property type="term" value="P:regulation of transcription by RNA polymerase II"/>
    <property type="evidence" value="ECO:0007669"/>
    <property type="project" value="TreeGrafter"/>
</dbReference>
<evidence type="ECO:0000313" key="8">
    <source>
        <dbReference type="EMBL" id="TKW40176.1"/>
    </source>
</evidence>
<name>A0A4V6DD53_SETVI</name>
<evidence type="ECO:0000256" key="5">
    <source>
        <dbReference type="SAM" id="MobiDB-lite"/>
    </source>
</evidence>